<dbReference type="Pfam" id="PF13460">
    <property type="entry name" value="NAD_binding_10"/>
    <property type="match status" value="1"/>
</dbReference>
<accession>A0A0V0R3B6</accession>
<dbReference type="GO" id="GO:0005737">
    <property type="term" value="C:cytoplasm"/>
    <property type="evidence" value="ECO:0007669"/>
    <property type="project" value="TreeGrafter"/>
</dbReference>
<feature type="domain" description="NAD(P)-binding" evidence="1">
    <location>
        <begin position="12"/>
        <end position="193"/>
    </location>
</feature>
<organism evidence="2 3">
    <name type="scientific">Pseudocohnilembus persalinus</name>
    <name type="common">Ciliate</name>
    <dbReference type="NCBI Taxonomy" id="266149"/>
    <lineage>
        <taxon>Eukaryota</taxon>
        <taxon>Sar</taxon>
        <taxon>Alveolata</taxon>
        <taxon>Ciliophora</taxon>
        <taxon>Intramacronucleata</taxon>
        <taxon>Oligohymenophorea</taxon>
        <taxon>Scuticociliatia</taxon>
        <taxon>Philasterida</taxon>
        <taxon>Pseudocohnilembidae</taxon>
        <taxon>Pseudocohnilembus</taxon>
    </lineage>
</organism>
<evidence type="ECO:0000313" key="2">
    <source>
        <dbReference type="EMBL" id="KRX08985.1"/>
    </source>
</evidence>
<evidence type="ECO:0000313" key="3">
    <source>
        <dbReference type="Proteomes" id="UP000054937"/>
    </source>
</evidence>
<dbReference type="InterPro" id="IPR016040">
    <property type="entry name" value="NAD(P)-bd_dom"/>
</dbReference>
<dbReference type="EMBL" id="LDAU01000056">
    <property type="protein sequence ID" value="KRX08985.1"/>
    <property type="molecule type" value="Genomic_DNA"/>
</dbReference>
<dbReference type="PANTHER" id="PTHR14097:SF7">
    <property type="entry name" value="OXIDOREDUCTASE HTATIP2"/>
    <property type="match status" value="1"/>
</dbReference>
<name>A0A0V0R3B6_PSEPJ</name>
<evidence type="ECO:0000259" key="1">
    <source>
        <dbReference type="Pfam" id="PF13460"/>
    </source>
</evidence>
<dbReference type="SUPFAM" id="SSF51735">
    <property type="entry name" value="NAD(P)-binding Rossmann-fold domains"/>
    <property type="match status" value="1"/>
</dbReference>
<dbReference type="OMA" id="CIENAKA"/>
<comment type="caution">
    <text evidence="2">The sequence shown here is derived from an EMBL/GenBank/DDBJ whole genome shotgun (WGS) entry which is preliminary data.</text>
</comment>
<proteinExistence type="predicted"/>
<dbReference type="InterPro" id="IPR036291">
    <property type="entry name" value="NAD(P)-bd_dom_sf"/>
</dbReference>
<dbReference type="Proteomes" id="UP000054937">
    <property type="component" value="Unassembled WGS sequence"/>
</dbReference>
<dbReference type="OrthoDB" id="283707at2759"/>
<dbReference type="GO" id="GO:0051170">
    <property type="term" value="P:import into nucleus"/>
    <property type="evidence" value="ECO:0007669"/>
    <property type="project" value="TreeGrafter"/>
</dbReference>
<dbReference type="PANTHER" id="PTHR14097">
    <property type="entry name" value="OXIDOREDUCTASE HTATIP2"/>
    <property type="match status" value="1"/>
</dbReference>
<reference evidence="2 3" key="1">
    <citation type="journal article" date="2015" name="Sci. Rep.">
        <title>Genome of the facultative scuticociliatosis pathogen Pseudocohnilembus persalinus provides insight into its virulence through horizontal gene transfer.</title>
        <authorList>
            <person name="Xiong J."/>
            <person name="Wang G."/>
            <person name="Cheng J."/>
            <person name="Tian M."/>
            <person name="Pan X."/>
            <person name="Warren A."/>
            <person name="Jiang C."/>
            <person name="Yuan D."/>
            <person name="Miao W."/>
        </authorList>
    </citation>
    <scope>NUCLEOTIDE SEQUENCE [LARGE SCALE GENOMIC DNA]</scope>
    <source>
        <strain evidence="2">36N120E</strain>
    </source>
</reference>
<dbReference type="Gene3D" id="3.40.50.720">
    <property type="entry name" value="NAD(P)-binding Rossmann-like Domain"/>
    <property type="match status" value="1"/>
</dbReference>
<protein>
    <recommendedName>
        <fullName evidence="1">NAD(P)-binding domain-containing protein</fullName>
    </recommendedName>
</protein>
<keyword evidence="3" id="KW-1185">Reference proteome</keyword>
<gene>
    <name evidence="2" type="ORF">PPERSA_08188</name>
</gene>
<sequence>MESKNLKAFILGGSGAVGRELVQSLCESNNWSHVTVIVRRVLEQWKPYIDSKKLEVIQVENLDSLEKIEEWKKLENFSSLFCCLGSRTKYGEDVFVKTDYTYPLWGANICKAWNIPHYSLVSSVGANSNSCFLYMKTKGRVEQDLKAIKLPYTTIHRPGLITDRDNDSRFGEKILSYVPFMDKISAQQIAQALKKEAELAHFQNKIDPNKPQDNTYNNRQMLNFAKNSQNTDQK</sequence>
<dbReference type="AlphaFoldDB" id="A0A0V0R3B6"/>
<dbReference type="InParanoid" id="A0A0V0R3B6"/>